<sequence>MWFWKKNNTYKKEISELQNQIKDLQLEIASSRKQPIEYHFHINHVDIHNPTLEQLSFTLDQLDIEDLSGALNLGNNFGVSIGEQKNRKQNLKQKHQNEKRAIKKTKDGYSFSFHQKEE</sequence>
<protein>
    <submittedName>
        <fullName evidence="3">Uncharacterized protein</fullName>
    </submittedName>
</protein>
<feature type="compositionally biased region" description="Basic and acidic residues" evidence="2">
    <location>
        <begin position="95"/>
        <end position="107"/>
    </location>
</feature>
<evidence type="ECO:0000256" key="1">
    <source>
        <dbReference type="SAM" id="Coils"/>
    </source>
</evidence>
<dbReference type="EMBL" id="QOCW01000013">
    <property type="protein sequence ID" value="RBW69105.1"/>
    <property type="molecule type" value="Genomic_DNA"/>
</dbReference>
<dbReference type="AlphaFoldDB" id="A0A366XVC8"/>
<feature type="coiled-coil region" evidence="1">
    <location>
        <begin position="7"/>
        <end position="34"/>
    </location>
</feature>
<organism evidence="3 4">
    <name type="scientific">Bacillus taeanensis</name>
    <dbReference type="NCBI Taxonomy" id="273032"/>
    <lineage>
        <taxon>Bacteria</taxon>
        <taxon>Bacillati</taxon>
        <taxon>Bacillota</taxon>
        <taxon>Bacilli</taxon>
        <taxon>Bacillales</taxon>
        <taxon>Bacillaceae</taxon>
        <taxon>Bacillus</taxon>
    </lineage>
</organism>
<evidence type="ECO:0000313" key="3">
    <source>
        <dbReference type="EMBL" id="RBW69105.1"/>
    </source>
</evidence>
<feature type="region of interest" description="Disordered" evidence="2">
    <location>
        <begin position="84"/>
        <end position="118"/>
    </location>
</feature>
<evidence type="ECO:0000313" key="4">
    <source>
        <dbReference type="Proteomes" id="UP000253314"/>
    </source>
</evidence>
<dbReference type="RefSeq" id="WP_113806537.1">
    <property type="nucleotide sequence ID" value="NZ_QOCW01000013.1"/>
</dbReference>
<evidence type="ECO:0000256" key="2">
    <source>
        <dbReference type="SAM" id="MobiDB-lite"/>
    </source>
</evidence>
<proteinExistence type="predicted"/>
<reference evidence="3 4" key="1">
    <citation type="submission" date="2018-07" db="EMBL/GenBank/DDBJ databases">
        <title>Lottiidibacillus patelloidae gen. nov., sp. nov., isolated from the intestinal tract of a marine limpet and the reclassification of B. taeanensis BH030017T, B. algicola KMM 3737T and B. hwajinpoensis SW-72T as genus Lottiidibacillus.</title>
        <authorList>
            <person name="Liu R."/>
            <person name="Huang Z."/>
        </authorList>
    </citation>
    <scope>NUCLEOTIDE SEQUENCE [LARGE SCALE GENOMIC DNA]</scope>
    <source>
        <strain evidence="3 4">BH030017</strain>
    </source>
</reference>
<accession>A0A366XVC8</accession>
<dbReference type="Proteomes" id="UP000253314">
    <property type="component" value="Unassembled WGS sequence"/>
</dbReference>
<name>A0A366XVC8_9BACI</name>
<dbReference type="OrthoDB" id="2620164at2"/>
<gene>
    <name evidence="3" type="ORF">DS031_13180</name>
</gene>
<keyword evidence="1" id="KW-0175">Coiled coil</keyword>
<keyword evidence="4" id="KW-1185">Reference proteome</keyword>
<comment type="caution">
    <text evidence="3">The sequence shown here is derived from an EMBL/GenBank/DDBJ whole genome shotgun (WGS) entry which is preliminary data.</text>
</comment>